<evidence type="ECO:0000313" key="2">
    <source>
        <dbReference type="Proteomes" id="UP000198287"/>
    </source>
</evidence>
<dbReference type="Proteomes" id="UP000198287">
    <property type="component" value="Unassembled WGS sequence"/>
</dbReference>
<accession>A0A226E8A7</accession>
<sequence>METRVRSKLPLIMANGKPVNLYDMSLGQLKKFVPFLVKTVSKSDIPSDIEASVPLPAWWPKDIQFSTEIFTEELPANELMKKYLKIVSACYSFYRSSYIISFSSSLCNSKLTFVELRNGTCRILSDKGHLIVVIRASTRHYDDPFRQNNQRYGSRFFDPNLIATTDFRKTFCLSPVLFRFDDPNLPRYRNLLVRRARAKGTLDYRKVVDDITNQLKSNSRVSFGKSISEMSPTLRERKIVIKKSTVSTTTNCAVKSKSPISMKRPRSTKKIPLLPEVPKNCQHCNAHYSDEYLCTTFFASVLGLVPTQTVHPEEIKIENKIDKVLRSRTPIPIPIVAEPVVPEFKAPLPPTTRPRNLRSVPSRNKSSKFFKDHPFLAITSTKGQECLEKFGERKPPPLISNAPAHEKDCRSEITTEPYCTPKIVTPKKRRLKDNQYLHYYSLGATDRLLRNTELIVGLSLETQKKLDRCTPLSVAITRIASKVVKDIQERDKKRRLAREEAVRKANKEKLKGRFIKVELKDFMIYPEDIREYVEKNSIMIKYGQRN</sequence>
<reference evidence="1 2" key="1">
    <citation type="submission" date="2015-12" db="EMBL/GenBank/DDBJ databases">
        <title>The genome of Folsomia candida.</title>
        <authorList>
            <person name="Faddeeva A."/>
            <person name="Derks M.F."/>
            <person name="Anvar Y."/>
            <person name="Smit S."/>
            <person name="Van Straalen N."/>
            <person name="Roelofs D."/>
        </authorList>
    </citation>
    <scope>NUCLEOTIDE SEQUENCE [LARGE SCALE GENOMIC DNA]</scope>
    <source>
        <strain evidence="1 2">VU population</strain>
        <tissue evidence="1">Whole body</tissue>
    </source>
</reference>
<evidence type="ECO:0000313" key="1">
    <source>
        <dbReference type="EMBL" id="OXA52896.1"/>
    </source>
</evidence>
<name>A0A226E8A7_FOLCA</name>
<protein>
    <submittedName>
        <fullName evidence="1">Nuclear respiratory factor 1</fullName>
    </submittedName>
</protein>
<dbReference type="EMBL" id="LNIX01000006">
    <property type="protein sequence ID" value="OXA52896.1"/>
    <property type="molecule type" value="Genomic_DNA"/>
</dbReference>
<comment type="caution">
    <text evidence="1">The sequence shown here is derived from an EMBL/GenBank/DDBJ whole genome shotgun (WGS) entry which is preliminary data.</text>
</comment>
<proteinExistence type="predicted"/>
<organism evidence="1 2">
    <name type="scientific">Folsomia candida</name>
    <name type="common">Springtail</name>
    <dbReference type="NCBI Taxonomy" id="158441"/>
    <lineage>
        <taxon>Eukaryota</taxon>
        <taxon>Metazoa</taxon>
        <taxon>Ecdysozoa</taxon>
        <taxon>Arthropoda</taxon>
        <taxon>Hexapoda</taxon>
        <taxon>Collembola</taxon>
        <taxon>Entomobryomorpha</taxon>
        <taxon>Isotomoidea</taxon>
        <taxon>Isotomidae</taxon>
        <taxon>Proisotominae</taxon>
        <taxon>Folsomia</taxon>
    </lineage>
</organism>
<dbReference type="OMA" id="EESDNAN"/>
<gene>
    <name evidence="1" type="ORF">Fcan01_12732</name>
</gene>
<dbReference type="AlphaFoldDB" id="A0A226E8A7"/>
<keyword evidence="2" id="KW-1185">Reference proteome</keyword>